<dbReference type="GO" id="GO:0012505">
    <property type="term" value="C:endomembrane system"/>
    <property type="evidence" value="ECO:0007669"/>
    <property type="project" value="UniProtKB-SubCell"/>
</dbReference>
<dbReference type="Proteomes" id="UP001138709">
    <property type="component" value="Unassembled WGS sequence"/>
</dbReference>
<evidence type="ECO:0000256" key="2">
    <source>
        <dbReference type="ARBA" id="ARBA00022692"/>
    </source>
</evidence>
<evidence type="ECO:0000256" key="1">
    <source>
        <dbReference type="ARBA" id="ARBA00004127"/>
    </source>
</evidence>
<proteinExistence type="predicted"/>
<feature type="transmembrane region" description="Helical" evidence="5">
    <location>
        <begin position="144"/>
        <end position="168"/>
    </location>
</feature>
<dbReference type="InterPro" id="IPR007318">
    <property type="entry name" value="Phopholipid_MeTrfase"/>
</dbReference>
<comment type="caution">
    <text evidence="6">The sequence shown here is derived from an EMBL/GenBank/DDBJ whole genome shotgun (WGS) entry which is preliminary data.</text>
</comment>
<gene>
    <name evidence="6" type="ORF">GXW74_22365</name>
</gene>
<evidence type="ECO:0000313" key="7">
    <source>
        <dbReference type="Proteomes" id="UP001138709"/>
    </source>
</evidence>
<dbReference type="Pfam" id="PF04191">
    <property type="entry name" value="PEMT"/>
    <property type="match status" value="1"/>
</dbReference>
<feature type="transmembrane region" description="Helical" evidence="5">
    <location>
        <begin position="6"/>
        <end position="27"/>
    </location>
</feature>
<sequence length="219" mass="24530">MTSMEGYGFWVFAVANAALFIAFAYSFARPLNARDWRSFGAFSAFIVALFAEMYGFPLTIYLLSGWLQTRWPGVNWFSHDAGHLPEMMLGFGINPHFGPFHLLSTALIIGGFWLVAAAWPVLFRAVRAGRLATTGPYARLRHPQYAGFILIMTGFLLQWPTLVTLLMYPVLVAMYLHLAHREEREAAERFGQEYAAWQARVPAWFPRLGGGASGAARSS</sequence>
<dbReference type="EMBL" id="JAAEDL010000029">
    <property type="protein sequence ID" value="MBR0683247.1"/>
    <property type="molecule type" value="Genomic_DNA"/>
</dbReference>
<keyword evidence="7" id="KW-1185">Reference proteome</keyword>
<reference evidence="6" key="1">
    <citation type="submission" date="2020-01" db="EMBL/GenBank/DDBJ databases">
        <authorList>
            <person name="Rat A."/>
        </authorList>
    </citation>
    <scope>NUCLEOTIDE SEQUENCE</scope>
    <source>
        <strain evidence="6">LMG 31228</strain>
    </source>
</reference>
<dbReference type="PANTHER" id="PTHR12714:SF9">
    <property type="entry name" value="PROTEIN-S-ISOPRENYLCYSTEINE O-METHYLTRANSFERASE"/>
    <property type="match status" value="1"/>
</dbReference>
<reference evidence="6" key="2">
    <citation type="journal article" date="2021" name="Syst. Appl. Microbiol.">
        <title>Roseomonas hellenica sp. nov., isolated from roots of wild-growing Alkanna tinctoria.</title>
        <authorList>
            <person name="Rat A."/>
            <person name="Naranjo H.D."/>
            <person name="Lebbe L."/>
            <person name="Cnockaert M."/>
            <person name="Krigas N."/>
            <person name="Grigoriadou K."/>
            <person name="Maloupa E."/>
            <person name="Willems A."/>
        </authorList>
    </citation>
    <scope>NUCLEOTIDE SEQUENCE</scope>
    <source>
        <strain evidence="6">LMG 31228</strain>
    </source>
</reference>
<dbReference type="AlphaFoldDB" id="A0A9X9XHR1"/>
<feature type="transmembrane region" description="Helical" evidence="5">
    <location>
        <begin position="39"/>
        <end position="63"/>
    </location>
</feature>
<keyword evidence="4 5" id="KW-0472">Membrane</keyword>
<dbReference type="GO" id="GO:0016740">
    <property type="term" value="F:transferase activity"/>
    <property type="evidence" value="ECO:0007669"/>
    <property type="project" value="UniProtKB-ARBA"/>
</dbReference>
<evidence type="ECO:0000256" key="4">
    <source>
        <dbReference type="ARBA" id="ARBA00023136"/>
    </source>
</evidence>
<accession>A0A9X9XHR1</accession>
<keyword evidence="2 5" id="KW-0812">Transmembrane</keyword>
<comment type="subcellular location">
    <subcellularLocation>
        <location evidence="1">Endomembrane system</location>
        <topology evidence="1">Multi-pass membrane protein</topology>
    </subcellularLocation>
</comment>
<evidence type="ECO:0000256" key="5">
    <source>
        <dbReference type="SAM" id="Phobius"/>
    </source>
</evidence>
<dbReference type="Gene3D" id="1.20.120.1630">
    <property type="match status" value="1"/>
</dbReference>
<evidence type="ECO:0000313" key="6">
    <source>
        <dbReference type="EMBL" id="MBR0683247.1"/>
    </source>
</evidence>
<feature type="transmembrane region" description="Helical" evidence="5">
    <location>
        <begin position="100"/>
        <end position="123"/>
    </location>
</feature>
<organism evidence="6 7">
    <name type="scientific">Neoroseomonas eburnea</name>
    <dbReference type="NCBI Taxonomy" id="1346889"/>
    <lineage>
        <taxon>Bacteria</taxon>
        <taxon>Pseudomonadati</taxon>
        <taxon>Pseudomonadota</taxon>
        <taxon>Alphaproteobacteria</taxon>
        <taxon>Acetobacterales</taxon>
        <taxon>Acetobacteraceae</taxon>
        <taxon>Neoroseomonas</taxon>
    </lineage>
</organism>
<protein>
    <submittedName>
        <fullName evidence="6">Isoprenylcysteine carboxylmethyltransferase family protein</fullName>
    </submittedName>
</protein>
<name>A0A9X9XHR1_9PROT</name>
<evidence type="ECO:0000256" key="3">
    <source>
        <dbReference type="ARBA" id="ARBA00022989"/>
    </source>
</evidence>
<keyword evidence="3 5" id="KW-1133">Transmembrane helix</keyword>
<dbReference type="RefSeq" id="WP_211848818.1">
    <property type="nucleotide sequence ID" value="NZ_JAAEDL010000029.1"/>
</dbReference>
<dbReference type="PANTHER" id="PTHR12714">
    <property type="entry name" value="PROTEIN-S ISOPRENYLCYSTEINE O-METHYLTRANSFERASE"/>
    <property type="match status" value="1"/>
</dbReference>